<keyword evidence="6 8" id="KW-0418">Kinase</keyword>
<evidence type="ECO:0000256" key="7">
    <source>
        <dbReference type="ARBA" id="ARBA00022840"/>
    </source>
</evidence>
<evidence type="ECO:0000256" key="3">
    <source>
        <dbReference type="ARBA" id="ARBA00022634"/>
    </source>
</evidence>
<dbReference type="Gene3D" id="3.40.50.300">
    <property type="entry name" value="P-loop containing nucleotide triphosphate hydrolases"/>
    <property type="match status" value="1"/>
</dbReference>
<reference evidence="13 14" key="1">
    <citation type="journal article" date="2008" name="Chem. Biol. Interact.">
        <title>Extending the Bacillus cereus group genomics to putative food-borne pathogens of different toxicity.</title>
        <authorList>
            <person name="Lapidus A."/>
            <person name="Goltsman E."/>
            <person name="Auger S."/>
            <person name="Galleron N."/>
            <person name="Segurens B."/>
            <person name="Dossat C."/>
            <person name="Land M.L."/>
            <person name="Broussolle V."/>
            <person name="Brillard J."/>
            <person name="Guinebretiere M.H."/>
            <person name="Sanchis V."/>
            <person name="Nguen-The C."/>
            <person name="Lereclus D."/>
            <person name="Richardson P."/>
            <person name="Wincker P."/>
            <person name="Weissenbach J."/>
            <person name="Ehrlich S.D."/>
            <person name="Sorokin A."/>
        </authorList>
    </citation>
    <scope>NUCLEOTIDE SEQUENCE [LARGE SCALE GENOMIC DNA]</scope>
    <source>
        <strain evidence="14">KBAB4</strain>
        <plasmid evidence="13 14">pBWB403</plasmid>
    </source>
</reference>
<dbReference type="SUPFAM" id="SSF57716">
    <property type="entry name" value="Glucocorticoid receptor-like (DNA-binding domain)"/>
    <property type="match status" value="1"/>
</dbReference>
<comment type="subcellular location">
    <subcellularLocation>
        <location evidence="8">Cytoplasm</location>
    </subcellularLocation>
</comment>
<evidence type="ECO:0000256" key="6">
    <source>
        <dbReference type="ARBA" id="ARBA00022777"/>
    </source>
</evidence>
<keyword evidence="7 8" id="KW-0067">ATP-binding</keyword>
<geneLocation type="plasmid" evidence="13 14">
    <name>pBWB403</name>
</geneLocation>
<feature type="binding site" evidence="8">
    <location>
        <position position="149"/>
    </location>
    <ligand>
        <name>Zn(2+)</name>
        <dbReference type="ChEBI" id="CHEBI:29105"/>
    </ligand>
</feature>
<feature type="binding site" evidence="8">
    <location>
        <begin position="10"/>
        <end position="17"/>
    </location>
    <ligand>
        <name>ATP</name>
        <dbReference type="ChEBI" id="CHEBI:30616"/>
    </ligand>
</feature>
<proteinExistence type="inferred from homology"/>
<evidence type="ECO:0000256" key="8">
    <source>
        <dbReference type="HAMAP-Rule" id="MF_00124"/>
    </source>
</evidence>
<evidence type="ECO:0000256" key="11">
    <source>
        <dbReference type="RuleBase" id="RU000544"/>
    </source>
</evidence>
<dbReference type="GO" id="GO:0008270">
    <property type="term" value="F:zinc ion binding"/>
    <property type="evidence" value="ECO:0007669"/>
    <property type="project" value="UniProtKB-UniRule"/>
</dbReference>
<dbReference type="Gene3D" id="3.30.60.20">
    <property type="match status" value="1"/>
</dbReference>
<feature type="binding site" evidence="8">
    <location>
        <begin position="87"/>
        <end position="90"/>
    </location>
    <ligand>
        <name>ATP</name>
        <dbReference type="ChEBI" id="CHEBI:30616"/>
    </ligand>
</feature>
<protein>
    <recommendedName>
        <fullName evidence="2 8">Thymidine kinase</fullName>
        <ecNumber evidence="2 8">2.7.1.21</ecNumber>
    </recommendedName>
</protein>
<feature type="binding site" evidence="8">
    <location>
        <position position="185"/>
    </location>
    <ligand>
        <name>Zn(2+)</name>
        <dbReference type="ChEBI" id="CHEBI:29105"/>
    </ligand>
</feature>
<accession>A9VVH2</accession>
<dbReference type="GO" id="GO:0005829">
    <property type="term" value="C:cytosol"/>
    <property type="evidence" value="ECO:0007669"/>
    <property type="project" value="TreeGrafter"/>
</dbReference>
<feature type="binding site" evidence="8">
    <location>
        <position position="182"/>
    </location>
    <ligand>
        <name>Zn(2+)</name>
        <dbReference type="ChEBI" id="CHEBI:29105"/>
    </ligand>
</feature>
<dbReference type="HOGENOM" id="CLU_064400_2_2_9"/>
<dbReference type="GO" id="GO:0005524">
    <property type="term" value="F:ATP binding"/>
    <property type="evidence" value="ECO:0007669"/>
    <property type="project" value="UniProtKB-UniRule"/>
</dbReference>
<evidence type="ECO:0000256" key="4">
    <source>
        <dbReference type="ARBA" id="ARBA00022679"/>
    </source>
</evidence>
<evidence type="ECO:0000256" key="12">
    <source>
        <dbReference type="RuleBase" id="RU004165"/>
    </source>
</evidence>
<dbReference type="HAMAP" id="MF_00124">
    <property type="entry name" value="Thymidine_kinase"/>
    <property type="match status" value="1"/>
</dbReference>
<keyword evidence="13" id="KW-0614">Plasmid</keyword>
<evidence type="ECO:0000256" key="10">
    <source>
        <dbReference type="PIRSR" id="PIRSR035805-2"/>
    </source>
</evidence>
<dbReference type="SUPFAM" id="SSF52540">
    <property type="entry name" value="P-loop containing nucleoside triphosphate hydrolases"/>
    <property type="match status" value="1"/>
</dbReference>
<evidence type="ECO:0000256" key="9">
    <source>
        <dbReference type="PIRSR" id="PIRSR035805-1"/>
    </source>
</evidence>
<dbReference type="Proteomes" id="UP000002154">
    <property type="component" value="Plasmid pBWB403"/>
</dbReference>
<comment type="similarity">
    <text evidence="1 8 12">Belongs to the thymidine kinase family.</text>
</comment>
<evidence type="ECO:0000256" key="5">
    <source>
        <dbReference type="ARBA" id="ARBA00022741"/>
    </source>
</evidence>
<dbReference type="KEGG" id="bwe:BcerKBAB4_5292"/>
<dbReference type="GO" id="GO:0071897">
    <property type="term" value="P:DNA biosynthetic process"/>
    <property type="evidence" value="ECO:0007669"/>
    <property type="project" value="UniProtKB-KW"/>
</dbReference>
<evidence type="ECO:0000256" key="2">
    <source>
        <dbReference type="ARBA" id="ARBA00012118"/>
    </source>
</evidence>
<keyword evidence="4 8" id="KW-0808">Transferase</keyword>
<comment type="subunit">
    <text evidence="8">Homotetramer.</text>
</comment>
<feature type="binding site" evidence="10">
    <location>
        <position position="178"/>
    </location>
    <ligand>
        <name>substrate</name>
    </ligand>
</feature>
<dbReference type="EMBL" id="CP000906">
    <property type="protein sequence ID" value="ABY46787.1"/>
    <property type="molecule type" value="Genomic_DNA"/>
</dbReference>
<dbReference type="PANTHER" id="PTHR11441">
    <property type="entry name" value="THYMIDINE KINASE"/>
    <property type="match status" value="1"/>
</dbReference>
<feature type="binding site" evidence="8">
    <location>
        <position position="146"/>
    </location>
    <ligand>
        <name>Zn(2+)</name>
        <dbReference type="ChEBI" id="CHEBI:29105"/>
    </ligand>
</feature>
<dbReference type="Pfam" id="PF00265">
    <property type="entry name" value="TK"/>
    <property type="match status" value="1"/>
</dbReference>
<keyword evidence="8" id="KW-0963">Cytoplasm</keyword>
<feature type="active site" description="Proton acceptor" evidence="8 9">
    <location>
        <position position="88"/>
    </location>
</feature>
<keyword evidence="5 8" id="KW-0547">Nucleotide-binding</keyword>
<evidence type="ECO:0000313" key="14">
    <source>
        <dbReference type="Proteomes" id="UP000002154"/>
    </source>
</evidence>
<organism evidence="13 14">
    <name type="scientific">Bacillus mycoides (strain KBAB4)</name>
    <name type="common">Bacillus weihenstephanensis</name>
    <dbReference type="NCBI Taxonomy" id="315730"/>
    <lineage>
        <taxon>Bacteria</taxon>
        <taxon>Bacillati</taxon>
        <taxon>Bacillota</taxon>
        <taxon>Bacilli</taxon>
        <taxon>Bacillales</taxon>
        <taxon>Bacillaceae</taxon>
        <taxon>Bacillus</taxon>
        <taxon>Bacillus cereus group</taxon>
    </lineage>
</organism>
<name>A9VVH2_BACMK</name>
<gene>
    <name evidence="8" type="primary">tdk</name>
    <name evidence="13" type="ordered locus">BcerKBAB4_5292</name>
</gene>
<keyword evidence="8" id="KW-0479">Metal-binding</keyword>
<sequence length="191" mass="21332">MGAKMYAKLGTMSAGKSLELLKTAVTYEENGRNVLVIIPKGTSRKQGFIVSRVGLERNAYELDATESIVELLRQESRRNYPDVILIDEAQFLTRDQVEIFACDVVDGFDIPVIAYGLKTNFKGELFEGSSALLALADDVAEIKGICALCDRKATMNLRLIGGMPSYDGEEVQIGDKEYKSVCRNHYYNWEE</sequence>
<dbReference type="InterPro" id="IPR001267">
    <property type="entry name" value="Thymidine_kinase"/>
</dbReference>
<feature type="binding site" evidence="10">
    <location>
        <begin position="171"/>
        <end position="174"/>
    </location>
    <ligand>
        <name>substrate</name>
    </ligand>
</feature>
<dbReference type="GO" id="GO:0004797">
    <property type="term" value="F:thymidine kinase activity"/>
    <property type="evidence" value="ECO:0007669"/>
    <property type="project" value="UniProtKB-UniRule"/>
</dbReference>
<dbReference type="PANTHER" id="PTHR11441:SF0">
    <property type="entry name" value="THYMIDINE KINASE, CYTOSOLIC"/>
    <property type="match status" value="1"/>
</dbReference>
<dbReference type="RefSeq" id="WP_012260024.1">
    <property type="nucleotide sequence ID" value="NC_010182.1"/>
</dbReference>
<comment type="catalytic activity">
    <reaction evidence="8 11">
        <text>thymidine + ATP = dTMP + ADP + H(+)</text>
        <dbReference type="Rhea" id="RHEA:19129"/>
        <dbReference type="ChEBI" id="CHEBI:15378"/>
        <dbReference type="ChEBI" id="CHEBI:17748"/>
        <dbReference type="ChEBI" id="CHEBI:30616"/>
        <dbReference type="ChEBI" id="CHEBI:63528"/>
        <dbReference type="ChEBI" id="CHEBI:456216"/>
        <dbReference type="EC" id="2.7.1.21"/>
    </reaction>
</comment>
<dbReference type="AlphaFoldDB" id="A9VVH2"/>
<dbReference type="PIRSF" id="PIRSF035805">
    <property type="entry name" value="TK_cell"/>
    <property type="match status" value="1"/>
</dbReference>
<evidence type="ECO:0000313" key="13">
    <source>
        <dbReference type="EMBL" id="ABY46787.1"/>
    </source>
</evidence>
<evidence type="ECO:0000256" key="1">
    <source>
        <dbReference type="ARBA" id="ARBA00007587"/>
    </source>
</evidence>
<dbReference type="EC" id="2.7.1.21" evidence="2 8"/>
<keyword evidence="8" id="KW-0862">Zinc</keyword>
<keyword evidence="3 8" id="KW-0237">DNA synthesis</keyword>
<dbReference type="GO" id="GO:0046104">
    <property type="term" value="P:thymidine metabolic process"/>
    <property type="evidence" value="ECO:0007669"/>
    <property type="project" value="TreeGrafter"/>
</dbReference>
<dbReference type="InterPro" id="IPR027417">
    <property type="entry name" value="P-loop_NTPase"/>
</dbReference>